<comment type="subcellular location">
    <subcellularLocation>
        <location evidence="2">Cell membrane</location>
        <topology evidence="2">Multi-pass membrane protein</topology>
    </subcellularLocation>
</comment>
<dbReference type="PANTHER" id="PTHR30529">
    <property type="entry name" value="CYTOCHROME B561"/>
    <property type="match status" value="1"/>
</dbReference>
<protein>
    <submittedName>
        <fullName evidence="15">Cytochrome b</fullName>
    </submittedName>
</protein>
<keyword evidence="9 13" id="KW-1133">Transmembrane helix</keyword>
<comment type="cofactor">
    <cofactor evidence="1">
        <name>heme b</name>
        <dbReference type="ChEBI" id="CHEBI:60344"/>
    </cofactor>
</comment>
<keyword evidence="8" id="KW-0249">Electron transport</keyword>
<dbReference type="Proteomes" id="UP001155059">
    <property type="component" value="Unassembled WGS sequence"/>
</dbReference>
<dbReference type="GO" id="GO:0022904">
    <property type="term" value="P:respiratory electron transport chain"/>
    <property type="evidence" value="ECO:0007669"/>
    <property type="project" value="InterPro"/>
</dbReference>
<dbReference type="InterPro" id="IPR011577">
    <property type="entry name" value="Cyt_b561_bac/Ni-Hgenase"/>
</dbReference>
<dbReference type="SUPFAM" id="SSF81342">
    <property type="entry name" value="Transmembrane di-heme cytochromes"/>
    <property type="match status" value="1"/>
</dbReference>
<evidence type="ECO:0000256" key="3">
    <source>
        <dbReference type="ARBA" id="ARBA00022448"/>
    </source>
</evidence>
<evidence type="ECO:0000256" key="11">
    <source>
        <dbReference type="ARBA" id="ARBA00023136"/>
    </source>
</evidence>
<evidence type="ECO:0000259" key="14">
    <source>
        <dbReference type="Pfam" id="PF01292"/>
    </source>
</evidence>
<dbReference type="InterPro" id="IPR016174">
    <property type="entry name" value="Di-haem_cyt_TM"/>
</dbReference>
<keyword evidence="4" id="KW-1003">Cell membrane</keyword>
<keyword evidence="7" id="KW-0479">Metal-binding</keyword>
<feature type="transmembrane region" description="Helical" evidence="13">
    <location>
        <begin position="147"/>
        <end position="164"/>
    </location>
</feature>
<reference evidence="15 16" key="2">
    <citation type="journal article" date="2023" name="Plant Pathol.">
        <title>Dismantling and reorganizing Pseudomonas marginalis sensu#lato.</title>
        <authorList>
            <person name="Sawada H."/>
            <person name="Fujikawa T."/>
            <person name="Satou M."/>
        </authorList>
    </citation>
    <scope>NUCLEOTIDE SEQUENCE [LARGE SCALE GENOMIC DNA]</scope>
    <source>
        <strain evidence="15 16">MAFF 302030</strain>
    </source>
</reference>
<comment type="caution">
    <text evidence="15">The sequence shown here is derived from an EMBL/GenBank/DDBJ whole genome shotgun (WGS) entry which is preliminary data.</text>
</comment>
<reference evidence="15 16" key="1">
    <citation type="journal article" date="2022" name="Int. J. Syst. Evol. Microbiol.">
        <title>Pseudomonas aegrilactucae sp. nov. and Pseudomonas morbosilactucae sp. nov., pathogens causing bacterial rot of lettuce in Japan.</title>
        <authorList>
            <person name="Sawada H."/>
            <person name="Fujikawa T."/>
            <person name="Satou M."/>
        </authorList>
    </citation>
    <scope>NUCLEOTIDE SEQUENCE [LARGE SCALE GENOMIC DNA]</scope>
    <source>
        <strain evidence="15 16">MAFF 302030</strain>
    </source>
</reference>
<dbReference type="RefSeq" id="WP_123334144.1">
    <property type="nucleotide sequence ID" value="NZ_JALQCW010000075.1"/>
</dbReference>
<dbReference type="Gene3D" id="1.20.950.20">
    <property type="entry name" value="Transmembrane di-heme cytochromes, Chain C"/>
    <property type="match status" value="1"/>
</dbReference>
<dbReference type="EMBL" id="JALQCW010000075">
    <property type="protein sequence ID" value="MCK9800956.1"/>
    <property type="molecule type" value="Genomic_DNA"/>
</dbReference>
<dbReference type="GO" id="GO:0020037">
    <property type="term" value="F:heme binding"/>
    <property type="evidence" value="ECO:0007669"/>
    <property type="project" value="TreeGrafter"/>
</dbReference>
<keyword evidence="6 13" id="KW-0812">Transmembrane</keyword>
<evidence type="ECO:0000313" key="16">
    <source>
        <dbReference type="Proteomes" id="UP001155059"/>
    </source>
</evidence>
<evidence type="ECO:0000256" key="9">
    <source>
        <dbReference type="ARBA" id="ARBA00022989"/>
    </source>
</evidence>
<evidence type="ECO:0000256" key="13">
    <source>
        <dbReference type="SAM" id="Phobius"/>
    </source>
</evidence>
<dbReference type="InterPro" id="IPR052168">
    <property type="entry name" value="Cytochrome_b561_oxidase"/>
</dbReference>
<feature type="transmembrane region" description="Helical" evidence="13">
    <location>
        <begin position="89"/>
        <end position="111"/>
    </location>
</feature>
<organism evidence="15 16">
    <name type="scientific">Pseudomonas morbosilactucae</name>
    <dbReference type="NCBI Taxonomy" id="2938197"/>
    <lineage>
        <taxon>Bacteria</taxon>
        <taxon>Pseudomonadati</taxon>
        <taxon>Pseudomonadota</taxon>
        <taxon>Gammaproteobacteria</taxon>
        <taxon>Pseudomonadales</taxon>
        <taxon>Pseudomonadaceae</taxon>
        <taxon>Pseudomonas</taxon>
    </lineage>
</organism>
<evidence type="ECO:0000256" key="2">
    <source>
        <dbReference type="ARBA" id="ARBA00004651"/>
    </source>
</evidence>
<evidence type="ECO:0000256" key="4">
    <source>
        <dbReference type="ARBA" id="ARBA00022475"/>
    </source>
</evidence>
<evidence type="ECO:0000313" key="15">
    <source>
        <dbReference type="EMBL" id="MCK9800956.1"/>
    </source>
</evidence>
<dbReference type="GO" id="GO:0005886">
    <property type="term" value="C:plasma membrane"/>
    <property type="evidence" value="ECO:0007669"/>
    <property type="project" value="UniProtKB-SubCell"/>
</dbReference>
<name>A0A9X1YZL5_9PSED</name>
<evidence type="ECO:0000256" key="6">
    <source>
        <dbReference type="ARBA" id="ARBA00022692"/>
    </source>
</evidence>
<evidence type="ECO:0000256" key="5">
    <source>
        <dbReference type="ARBA" id="ARBA00022617"/>
    </source>
</evidence>
<feature type="transmembrane region" description="Helical" evidence="13">
    <location>
        <begin position="49"/>
        <end position="68"/>
    </location>
</feature>
<dbReference type="GO" id="GO:0009055">
    <property type="term" value="F:electron transfer activity"/>
    <property type="evidence" value="ECO:0007669"/>
    <property type="project" value="InterPro"/>
</dbReference>
<evidence type="ECO:0000256" key="7">
    <source>
        <dbReference type="ARBA" id="ARBA00022723"/>
    </source>
</evidence>
<evidence type="ECO:0000256" key="8">
    <source>
        <dbReference type="ARBA" id="ARBA00022982"/>
    </source>
</evidence>
<dbReference type="PANTHER" id="PTHR30529:SF1">
    <property type="entry name" value="CYTOCHROME B561 HOMOLOG 2"/>
    <property type="match status" value="1"/>
</dbReference>
<keyword evidence="5" id="KW-0349">Heme</keyword>
<comment type="similarity">
    <text evidence="12">Belongs to the cytochrome b561 family.</text>
</comment>
<evidence type="ECO:0000256" key="10">
    <source>
        <dbReference type="ARBA" id="ARBA00023004"/>
    </source>
</evidence>
<keyword evidence="3" id="KW-0813">Transport</keyword>
<feature type="domain" description="Cytochrome b561 bacterial/Ni-hydrogenase" evidence="14">
    <location>
        <begin position="9"/>
        <end position="180"/>
    </location>
</feature>
<feature type="transmembrane region" description="Helical" evidence="13">
    <location>
        <begin position="15"/>
        <end position="37"/>
    </location>
</feature>
<keyword evidence="11 13" id="KW-0472">Membrane</keyword>
<gene>
    <name evidence="15" type="ORF">M1B34_25585</name>
</gene>
<dbReference type="Pfam" id="PF01292">
    <property type="entry name" value="Ni_hydr_CYTB"/>
    <property type="match status" value="1"/>
</dbReference>
<accession>A0A9X1YZL5</accession>
<sequence>MTVAKTDGYTGTAKWLHWGMALIWIGSWCVGILASHWREELNPHHELTFLHKAAASTLLFLIVLRVFWRLIKRPPALPASMSPLMKRGAALGHVLLYALALMALPLSGWYWSSVADKPILVAGLFVLPPLVVPNPDLYDLAKLVHTWTAWFCGALVGGHALVALKHHVVDKDDILKGMLPALKR</sequence>
<dbReference type="AlphaFoldDB" id="A0A9X1YZL5"/>
<keyword evidence="10" id="KW-0408">Iron</keyword>
<dbReference type="GO" id="GO:0046872">
    <property type="term" value="F:metal ion binding"/>
    <property type="evidence" value="ECO:0007669"/>
    <property type="project" value="UniProtKB-KW"/>
</dbReference>
<evidence type="ECO:0000256" key="12">
    <source>
        <dbReference type="ARBA" id="ARBA00037975"/>
    </source>
</evidence>
<proteinExistence type="inferred from homology"/>
<evidence type="ECO:0000256" key="1">
    <source>
        <dbReference type="ARBA" id="ARBA00001970"/>
    </source>
</evidence>